<dbReference type="EMBL" id="LAVV01002711">
    <property type="protein sequence ID" value="KNZ62636.1"/>
    <property type="molecule type" value="Genomic_DNA"/>
</dbReference>
<dbReference type="AlphaFoldDB" id="A0A0L6VPK4"/>
<reference evidence="2 3" key="1">
    <citation type="submission" date="2015-08" db="EMBL/GenBank/DDBJ databases">
        <title>Next Generation Sequencing and Analysis of the Genome of Puccinia sorghi L Schw, the Causal Agent of Maize Common Rust.</title>
        <authorList>
            <person name="Rochi L."/>
            <person name="Burguener G."/>
            <person name="Darino M."/>
            <person name="Turjanski A."/>
            <person name="Kreff E."/>
            <person name="Dieguez M.J."/>
            <person name="Sacco F."/>
        </authorList>
    </citation>
    <scope>NUCLEOTIDE SEQUENCE [LARGE SCALE GENOMIC DNA]</scope>
    <source>
        <strain evidence="2 3">RO10H11247</strain>
    </source>
</reference>
<evidence type="ECO:0000313" key="3">
    <source>
        <dbReference type="Proteomes" id="UP000037035"/>
    </source>
</evidence>
<feature type="compositionally biased region" description="Polar residues" evidence="1">
    <location>
        <begin position="1"/>
        <end position="18"/>
    </location>
</feature>
<feature type="region of interest" description="Disordered" evidence="1">
    <location>
        <begin position="1"/>
        <end position="21"/>
    </location>
</feature>
<sequence length="154" mass="17283">RGLQDHNTPQKSPNSTPSLIKMNTHPKNHTWPFKCAISFNLFLYFLPNDKMTLDGFHKLVANKCDNNFSKIGRLILNGTKSDPPTITLSGYILKNKIFPKASTHRIFNTTSFQQWMTDIATSGHAKGGITICMDNPSPGPINDHQMTSDIRLLN</sequence>
<comment type="caution">
    <text evidence="2">The sequence shown here is derived from an EMBL/GenBank/DDBJ whole genome shotgun (WGS) entry which is preliminary data.</text>
</comment>
<evidence type="ECO:0000313" key="2">
    <source>
        <dbReference type="EMBL" id="KNZ62636.1"/>
    </source>
</evidence>
<dbReference type="VEuPathDB" id="FungiDB:VP01_12440g1"/>
<gene>
    <name evidence="2" type="ORF">VP01_12440g1</name>
</gene>
<dbReference type="Proteomes" id="UP000037035">
    <property type="component" value="Unassembled WGS sequence"/>
</dbReference>
<accession>A0A0L6VPK4</accession>
<protein>
    <submittedName>
        <fullName evidence="2">Uncharacterized protein</fullName>
    </submittedName>
</protein>
<dbReference type="OrthoDB" id="2516373at2759"/>
<organism evidence="2 3">
    <name type="scientific">Puccinia sorghi</name>
    <dbReference type="NCBI Taxonomy" id="27349"/>
    <lineage>
        <taxon>Eukaryota</taxon>
        <taxon>Fungi</taxon>
        <taxon>Dikarya</taxon>
        <taxon>Basidiomycota</taxon>
        <taxon>Pucciniomycotina</taxon>
        <taxon>Pucciniomycetes</taxon>
        <taxon>Pucciniales</taxon>
        <taxon>Pucciniaceae</taxon>
        <taxon>Puccinia</taxon>
    </lineage>
</organism>
<proteinExistence type="predicted"/>
<name>A0A0L6VPK4_9BASI</name>
<keyword evidence="3" id="KW-1185">Reference proteome</keyword>
<evidence type="ECO:0000256" key="1">
    <source>
        <dbReference type="SAM" id="MobiDB-lite"/>
    </source>
</evidence>
<feature type="non-terminal residue" evidence="2">
    <location>
        <position position="1"/>
    </location>
</feature>